<comment type="catalytic activity">
    <reaction evidence="8 9">
        <text>(R)-pantoate + NADP(+) = 2-dehydropantoate + NADPH + H(+)</text>
        <dbReference type="Rhea" id="RHEA:16233"/>
        <dbReference type="ChEBI" id="CHEBI:11561"/>
        <dbReference type="ChEBI" id="CHEBI:15378"/>
        <dbReference type="ChEBI" id="CHEBI:15980"/>
        <dbReference type="ChEBI" id="CHEBI:57783"/>
        <dbReference type="ChEBI" id="CHEBI:58349"/>
        <dbReference type="EC" id="1.1.1.169"/>
    </reaction>
</comment>
<keyword evidence="13" id="KW-1185">Reference proteome</keyword>
<evidence type="ECO:0000256" key="8">
    <source>
        <dbReference type="ARBA" id="ARBA00048793"/>
    </source>
</evidence>
<dbReference type="RefSeq" id="WP_207153595.1">
    <property type="nucleotide sequence ID" value="NZ_AP024484.1"/>
</dbReference>
<dbReference type="EC" id="1.1.1.169" evidence="3 9"/>
<evidence type="ECO:0000256" key="3">
    <source>
        <dbReference type="ARBA" id="ARBA00013014"/>
    </source>
</evidence>
<evidence type="ECO:0000259" key="10">
    <source>
        <dbReference type="Pfam" id="PF02558"/>
    </source>
</evidence>
<dbReference type="SUPFAM" id="SSF48179">
    <property type="entry name" value="6-phosphogluconate dehydrogenase C-terminal domain-like"/>
    <property type="match status" value="1"/>
</dbReference>
<dbReference type="Gene3D" id="3.40.50.720">
    <property type="entry name" value="NAD(P)-binding Rossmann-like Domain"/>
    <property type="match status" value="1"/>
</dbReference>
<gene>
    <name evidence="12" type="ORF">prwr041_18900</name>
</gene>
<keyword evidence="5 9" id="KW-0521">NADP</keyword>
<dbReference type="PANTHER" id="PTHR21708:SF26">
    <property type="entry name" value="2-DEHYDROPANTOATE 2-REDUCTASE"/>
    <property type="match status" value="1"/>
</dbReference>
<evidence type="ECO:0000256" key="4">
    <source>
        <dbReference type="ARBA" id="ARBA00019465"/>
    </source>
</evidence>
<dbReference type="Gene3D" id="1.10.1040.10">
    <property type="entry name" value="N-(1-d-carboxylethyl)-l-norvaline Dehydrogenase, domain 2"/>
    <property type="match status" value="1"/>
</dbReference>
<dbReference type="PANTHER" id="PTHR21708">
    <property type="entry name" value="PROBABLE 2-DEHYDROPANTOATE 2-REDUCTASE"/>
    <property type="match status" value="1"/>
</dbReference>
<proteinExistence type="inferred from homology"/>
<evidence type="ECO:0000256" key="9">
    <source>
        <dbReference type="RuleBase" id="RU362068"/>
    </source>
</evidence>
<evidence type="ECO:0000256" key="6">
    <source>
        <dbReference type="ARBA" id="ARBA00023002"/>
    </source>
</evidence>
<comment type="pathway">
    <text evidence="1 9">Cofactor biosynthesis; (R)-pantothenate biosynthesis; (R)-pantoate from 3-methyl-2-oxobutanoate: step 2/2.</text>
</comment>
<comment type="function">
    <text evidence="9">Catalyzes the NADPH-dependent reduction of ketopantoate into pantoic acid.</text>
</comment>
<dbReference type="EMBL" id="AP024484">
    <property type="protein sequence ID" value="BCS85997.1"/>
    <property type="molecule type" value="Genomic_DNA"/>
</dbReference>
<dbReference type="NCBIfam" id="TIGR00745">
    <property type="entry name" value="apbA_panE"/>
    <property type="match status" value="1"/>
</dbReference>
<evidence type="ECO:0000256" key="1">
    <source>
        <dbReference type="ARBA" id="ARBA00004994"/>
    </source>
</evidence>
<evidence type="ECO:0000256" key="7">
    <source>
        <dbReference type="ARBA" id="ARBA00032024"/>
    </source>
</evidence>
<evidence type="ECO:0000313" key="13">
    <source>
        <dbReference type="Proteomes" id="UP001319045"/>
    </source>
</evidence>
<evidence type="ECO:0000256" key="2">
    <source>
        <dbReference type="ARBA" id="ARBA00007870"/>
    </source>
</evidence>
<dbReference type="InterPro" id="IPR003710">
    <property type="entry name" value="ApbA"/>
</dbReference>
<dbReference type="InterPro" id="IPR013328">
    <property type="entry name" value="6PGD_dom2"/>
</dbReference>
<dbReference type="Pfam" id="PF08546">
    <property type="entry name" value="ApbA_C"/>
    <property type="match status" value="1"/>
</dbReference>
<dbReference type="InterPro" id="IPR008927">
    <property type="entry name" value="6-PGluconate_DH-like_C_sf"/>
</dbReference>
<accession>A0ABM8HYJ3</accession>
<dbReference type="InterPro" id="IPR013752">
    <property type="entry name" value="KPA_reductase"/>
</dbReference>
<dbReference type="InterPro" id="IPR051402">
    <property type="entry name" value="KPR-Related"/>
</dbReference>
<dbReference type="Pfam" id="PF02558">
    <property type="entry name" value="ApbA"/>
    <property type="match status" value="1"/>
</dbReference>
<protein>
    <recommendedName>
        <fullName evidence="4 9">2-dehydropantoate 2-reductase</fullName>
        <ecNumber evidence="3 9">1.1.1.169</ecNumber>
    </recommendedName>
    <alternativeName>
        <fullName evidence="7 9">Ketopantoate reductase</fullName>
    </alternativeName>
</protein>
<name>A0ABM8HYJ3_9BACT</name>
<feature type="domain" description="Ketopantoate reductase N-terminal" evidence="10">
    <location>
        <begin position="6"/>
        <end position="151"/>
    </location>
</feature>
<keyword evidence="9" id="KW-0566">Pantothenate biosynthesis</keyword>
<comment type="similarity">
    <text evidence="2 9">Belongs to the ketopantoate reductase family.</text>
</comment>
<evidence type="ECO:0000313" key="12">
    <source>
        <dbReference type="EMBL" id="BCS85997.1"/>
    </source>
</evidence>
<dbReference type="Proteomes" id="UP001319045">
    <property type="component" value="Chromosome"/>
</dbReference>
<evidence type="ECO:0000256" key="5">
    <source>
        <dbReference type="ARBA" id="ARBA00022857"/>
    </source>
</evidence>
<dbReference type="InterPro" id="IPR013332">
    <property type="entry name" value="KPR_N"/>
</dbReference>
<dbReference type="SUPFAM" id="SSF51735">
    <property type="entry name" value="NAD(P)-binding Rossmann-fold domains"/>
    <property type="match status" value="1"/>
</dbReference>
<keyword evidence="6 9" id="KW-0560">Oxidoreductase</keyword>
<dbReference type="InterPro" id="IPR036291">
    <property type="entry name" value="NAD(P)-bd_dom_sf"/>
</dbReference>
<feature type="domain" description="Ketopantoate reductase C-terminal" evidence="11">
    <location>
        <begin position="178"/>
        <end position="295"/>
    </location>
</feature>
<sequence>MTLKYGIIGSGAIGGYCGGKLAKAGKDVHFLFHSDYEFVKSNGLQIDSVDGDFHLPEVNAYRSTKDMPKCDIVLVCLKSTNNGLLKEMLPPLLHKNTIVILIQNGIGLESDLQKFFPDLNLAGGLAFICASKNEPGRINHQSLGKINIGAYSCSDISLLEEAIKDLNEAGVDTKLVDYEEARWKKAVWNIPFNGMTVVLNTTTDQLMANPDTEKLLHEMMIEVIEAAQHAGVKNIDSSLADKTIEMTKVMPPYSPSMKLDYDFKRPMEIKYLYSRSIEEAKKNGYNMVMAAMLEKQLSFIESQYLK</sequence>
<reference evidence="12 13" key="1">
    <citation type="journal article" date="2022" name="Int. J. Syst. Evol. Microbiol.">
        <title>Prevotella herbatica sp. nov., a plant polysaccharide-decomposing anaerobic bacterium isolated from a methanogenic reactor.</title>
        <authorList>
            <person name="Uek A."/>
            <person name="Tonouchi A."/>
            <person name="Kaku N."/>
            <person name="Ueki K."/>
        </authorList>
    </citation>
    <scope>NUCLEOTIDE SEQUENCE [LARGE SCALE GENOMIC DNA]</scope>
    <source>
        <strain evidence="12 13">WR041</strain>
    </source>
</reference>
<evidence type="ECO:0000259" key="11">
    <source>
        <dbReference type="Pfam" id="PF08546"/>
    </source>
</evidence>
<dbReference type="NCBIfam" id="NF004887">
    <property type="entry name" value="PRK06249.1"/>
    <property type="match status" value="1"/>
</dbReference>
<organism evidence="12 13">
    <name type="scientific">Prevotella herbatica</name>
    <dbReference type="NCBI Taxonomy" id="2801997"/>
    <lineage>
        <taxon>Bacteria</taxon>
        <taxon>Pseudomonadati</taxon>
        <taxon>Bacteroidota</taxon>
        <taxon>Bacteroidia</taxon>
        <taxon>Bacteroidales</taxon>
        <taxon>Prevotellaceae</taxon>
        <taxon>Prevotella</taxon>
    </lineage>
</organism>